<dbReference type="PANTHER" id="PTHR31639">
    <property type="entry name" value="F-BOX PROTEIN-LIKE"/>
    <property type="match status" value="1"/>
</dbReference>
<dbReference type="InterPro" id="IPR055411">
    <property type="entry name" value="LRR_FXL15/At3g58940/PEG3-like"/>
</dbReference>
<feature type="domain" description="F-box" evidence="2">
    <location>
        <begin position="43"/>
        <end position="73"/>
    </location>
</feature>
<keyword evidence="5" id="KW-1185">Reference proteome</keyword>
<evidence type="ECO:0000256" key="1">
    <source>
        <dbReference type="SAM" id="MobiDB-lite"/>
    </source>
</evidence>
<evidence type="ECO:0000259" key="3">
    <source>
        <dbReference type="Pfam" id="PF24758"/>
    </source>
</evidence>
<gene>
    <name evidence="4" type="ORF">CSSPTR1EN2_LOCUS5473</name>
</gene>
<accession>A0ABP0TNB3</accession>
<protein>
    <recommendedName>
        <fullName evidence="6">F-box domain-containing protein</fullName>
    </recommendedName>
</protein>
<dbReference type="Gene3D" id="1.20.1280.50">
    <property type="match status" value="1"/>
</dbReference>
<organism evidence="4 5">
    <name type="scientific">Sphagnum troendelagicum</name>
    <dbReference type="NCBI Taxonomy" id="128251"/>
    <lineage>
        <taxon>Eukaryota</taxon>
        <taxon>Viridiplantae</taxon>
        <taxon>Streptophyta</taxon>
        <taxon>Embryophyta</taxon>
        <taxon>Bryophyta</taxon>
        <taxon>Sphagnophytina</taxon>
        <taxon>Sphagnopsida</taxon>
        <taxon>Sphagnales</taxon>
        <taxon>Sphagnaceae</taxon>
        <taxon>Sphagnum</taxon>
    </lineage>
</organism>
<sequence>MTGQRRKLQKQGTRCSRAANEGKETGAEEAGDDQERGIMEGFPVELIGNILSYLDDIKDVVRASWTCRKWRVALRYLHTLCASWTRLGYLHTPGASETEWELETEKLEFVLTDTILQTMGLQKLQIHSCTSFPAAAVIAWLSHIGDSLRHLDCNLPGSTPHVNVLESCARMRCLQSLDLQCLKFGDVRFVVADPTAELFPCLLSLHLSEGRVSTGELQKLVWGCQKLESLSLRYIRFSDPGFTLNLRSLSLKSLVCYSTNHHNVVLEANLLESFHLWFSIFTTFKVKTGIRFRSLQIRNSSIANLDLGNNTDCPDLEEVVVDTCEHVWATIQCFLLEPSSKLRKLQLYGIPLDGNHPVNLNLGTISFLFPCLTHLGLSYRMVGNNLPIVESQFQGSTVFEGVQFFELGYPVLDENLVLLMGRVLKICPNLKKLQVLGNNIYLSGRHSHDFMASFVVLVCKFSKVDFQFKVIC</sequence>
<reference evidence="4" key="1">
    <citation type="submission" date="2024-02" db="EMBL/GenBank/DDBJ databases">
        <authorList>
            <consortium name="ELIXIR-Norway"/>
            <consortium name="Elixir Norway"/>
        </authorList>
    </citation>
    <scope>NUCLEOTIDE SEQUENCE</scope>
</reference>
<evidence type="ECO:0000313" key="4">
    <source>
        <dbReference type="EMBL" id="CAK9200570.1"/>
    </source>
</evidence>
<dbReference type="Proteomes" id="UP001497512">
    <property type="component" value="Chromosome 13"/>
</dbReference>
<evidence type="ECO:0000313" key="5">
    <source>
        <dbReference type="Proteomes" id="UP001497512"/>
    </source>
</evidence>
<dbReference type="PANTHER" id="PTHR31639:SF256">
    <property type="entry name" value="OS07G0242900 PROTEIN"/>
    <property type="match status" value="1"/>
</dbReference>
<evidence type="ECO:0000259" key="2">
    <source>
        <dbReference type="Pfam" id="PF12937"/>
    </source>
</evidence>
<dbReference type="Gene3D" id="3.80.10.10">
    <property type="entry name" value="Ribonuclease Inhibitor"/>
    <property type="match status" value="1"/>
</dbReference>
<dbReference type="Pfam" id="PF24758">
    <property type="entry name" value="LRR_At5g56370"/>
    <property type="match status" value="1"/>
</dbReference>
<name>A0ABP0TNB3_9BRYO</name>
<dbReference type="SUPFAM" id="SSF52047">
    <property type="entry name" value="RNI-like"/>
    <property type="match status" value="1"/>
</dbReference>
<dbReference type="InterPro" id="IPR032675">
    <property type="entry name" value="LRR_dom_sf"/>
</dbReference>
<evidence type="ECO:0008006" key="6">
    <source>
        <dbReference type="Google" id="ProtNLM"/>
    </source>
</evidence>
<feature type="region of interest" description="Disordered" evidence="1">
    <location>
        <begin position="1"/>
        <end position="34"/>
    </location>
</feature>
<proteinExistence type="predicted"/>
<dbReference type="SUPFAM" id="SSF81383">
    <property type="entry name" value="F-box domain"/>
    <property type="match status" value="1"/>
</dbReference>
<dbReference type="InterPro" id="IPR036047">
    <property type="entry name" value="F-box-like_dom_sf"/>
</dbReference>
<feature type="domain" description="F-box/LRR-repeat protein 15/At3g58940/PEG3-like LRR" evidence="3">
    <location>
        <begin position="156"/>
        <end position="282"/>
    </location>
</feature>
<dbReference type="Pfam" id="PF12937">
    <property type="entry name" value="F-box-like"/>
    <property type="match status" value="1"/>
</dbReference>
<dbReference type="InterPro" id="IPR001810">
    <property type="entry name" value="F-box_dom"/>
</dbReference>
<dbReference type="EMBL" id="OZ019905">
    <property type="protein sequence ID" value="CAK9200570.1"/>
    <property type="molecule type" value="Genomic_DNA"/>
</dbReference>